<sequence length="181" mass="20444">METQIEISQPDIETKGATDGEPIMEKDSITNEAVTKTSEQLNVETKNMTIEEPVMETDGVTDEMVTGGQQLARESKQLLLELAMGNQRPKMETQKVTKRIVTVNVPSVFFTRKKRKVKEMVENKELAGKRLRVSSAHLGSLLTDTVNRRNFIDGSKIDLFQKVDPVKEIEFLKWYSKLGTG</sequence>
<proteinExistence type="predicted"/>
<reference evidence="2" key="1">
    <citation type="submission" date="2024-07" db="EMBL/GenBank/DDBJ databases">
        <title>Two chromosome-level genome assemblies of Korean endemic species Abeliophyllum distichum and Forsythia ovata (Oleaceae).</title>
        <authorList>
            <person name="Jang H."/>
        </authorList>
    </citation>
    <scope>NUCLEOTIDE SEQUENCE [LARGE SCALE GENOMIC DNA]</scope>
</reference>
<keyword evidence="2" id="KW-1185">Reference proteome</keyword>
<evidence type="ECO:0000313" key="2">
    <source>
        <dbReference type="Proteomes" id="UP001604336"/>
    </source>
</evidence>
<evidence type="ECO:0000313" key="1">
    <source>
        <dbReference type="EMBL" id="KAL2466885.1"/>
    </source>
</evidence>
<accession>A0ABD1PSN4</accession>
<gene>
    <name evidence="1" type="ORF">Adt_42736</name>
</gene>
<dbReference type="Proteomes" id="UP001604336">
    <property type="component" value="Unassembled WGS sequence"/>
</dbReference>
<dbReference type="EMBL" id="JBFOLK010000013">
    <property type="protein sequence ID" value="KAL2466885.1"/>
    <property type="molecule type" value="Genomic_DNA"/>
</dbReference>
<protein>
    <submittedName>
        <fullName evidence="1">Uncharacterized protein</fullName>
    </submittedName>
</protein>
<comment type="caution">
    <text evidence="1">The sequence shown here is derived from an EMBL/GenBank/DDBJ whole genome shotgun (WGS) entry which is preliminary data.</text>
</comment>
<organism evidence="1 2">
    <name type="scientific">Abeliophyllum distichum</name>
    <dbReference type="NCBI Taxonomy" id="126358"/>
    <lineage>
        <taxon>Eukaryota</taxon>
        <taxon>Viridiplantae</taxon>
        <taxon>Streptophyta</taxon>
        <taxon>Embryophyta</taxon>
        <taxon>Tracheophyta</taxon>
        <taxon>Spermatophyta</taxon>
        <taxon>Magnoliopsida</taxon>
        <taxon>eudicotyledons</taxon>
        <taxon>Gunneridae</taxon>
        <taxon>Pentapetalae</taxon>
        <taxon>asterids</taxon>
        <taxon>lamiids</taxon>
        <taxon>Lamiales</taxon>
        <taxon>Oleaceae</taxon>
        <taxon>Forsythieae</taxon>
        <taxon>Abeliophyllum</taxon>
    </lineage>
</organism>
<name>A0ABD1PSN4_9LAMI</name>
<dbReference type="AlphaFoldDB" id="A0ABD1PSN4"/>